<dbReference type="Proteomes" id="UP000996601">
    <property type="component" value="Unassembled WGS sequence"/>
</dbReference>
<dbReference type="EMBL" id="WHSB02000004">
    <property type="protein sequence ID" value="MCQ4630910.1"/>
    <property type="molecule type" value="Genomic_DNA"/>
</dbReference>
<accession>A0ABT1R6W0</accession>
<keyword evidence="2" id="KW-1185">Reference proteome</keyword>
<gene>
    <name evidence="1" type="ORF">GB927_012730</name>
</gene>
<organism evidence="1 2">
    <name type="scientific">Shinella lacus</name>
    <dbReference type="NCBI Taxonomy" id="2654216"/>
    <lineage>
        <taxon>Bacteria</taxon>
        <taxon>Pseudomonadati</taxon>
        <taxon>Pseudomonadota</taxon>
        <taxon>Alphaproteobacteria</taxon>
        <taxon>Hyphomicrobiales</taxon>
        <taxon>Rhizobiaceae</taxon>
        <taxon>Shinella</taxon>
    </lineage>
</organism>
<name>A0ABT1R6W0_9HYPH</name>
<dbReference type="RefSeq" id="WP_256117343.1">
    <property type="nucleotide sequence ID" value="NZ_WHSB02000004.1"/>
</dbReference>
<proteinExistence type="predicted"/>
<reference evidence="1" key="1">
    <citation type="submission" date="2021-07" db="EMBL/GenBank/DDBJ databases">
        <title>Shinella sp. nov., a novel member of the genus Shinella from water.</title>
        <authorList>
            <person name="Deng Y."/>
        </authorList>
    </citation>
    <scope>NUCLEOTIDE SEQUENCE</scope>
    <source>
        <strain evidence="1">CPCC 100929</strain>
    </source>
</reference>
<comment type="caution">
    <text evidence="1">The sequence shown here is derived from an EMBL/GenBank/DDBJ whole genome shotgun (WGS) entry which is preliminary data.</text>
</comment>
<evidence type="ECO:0000313" key="1">
    <source>
        <dbReference type="EMBL" id="MCQ4630910.1"/>
    </source>
</evidence>
<sequence>MALLSSNHAKKLLAQSRCPACGALRTELIDERMIVIATFECSARFAAQGEREIFAHTICPAASHIAAWTLNAEVVAEAGDKAGAE</sequence>
<protein>
    <submittedName>
        <fullName evidence="1">Uncharacterized protein</fullName>
    </submittedName>
</protein>
<evidence type="ECO:0000313" key="2">
    <source>
        <dbReference type="Proteomes" id="UP000996601"/>
    </source>
</evidence>